<evidence type="ECO:0000259" key="6">
    <source>
        <dbReference type="Pfam" id="PF03404"/>
    </source>
</evidence>
<dbReference type="Pfam" id="PF00174">
    <property type="entry name" value="Oxidored_molyb"/>
    <property type="match status" value="1"/>
</dbReference>
<dbReference type="PRINTS" id="PR00407">
    <property type="entry name" value="EUMOPTERIN"/>
</dbReference>
<comment type="cofactor">
    <cofactor evidence="1">
        <name>Mo-molybdopterin</name>
        <dbReference type="ChEBI" id="CHEBI:71302"/>
    </cofactor>
</comment>
<dbReference type="GO" id="GO:0006790">
    <property type="term" value="P:sulfur compound metabolic process"/>
    <property type="evidence" value="ECO:0007669"/>
    <property type="project" value="TreeGrafter"/>
</dbReference>
<evidence type="ECO:0000256" key="2">
    <source>
        <dbReference type="ARBA" id="ARBA00022505"/>
    </source>
</evidence>
<evidence type="ECO:0000256" key="3">
    <source>
        <dbReference type="ARBA" id="ARBA00022723"/>
    </source>
</evidence>
<dbReference type="GeneID" id="91007769"/>
<proteinExistence type="predicted"/>
<dbReference type="SUPFAM" id="SSF81296">
    <property type="entry name" value="E set domains"/>
    <property type="match status" value="1"/>
</dbReference>
<reference evidence="7 8" key="1">
    <citation type="submission" date="2018-04" db="EMBL/GenBank/DDBJ databases">
        <title>Genomic Encyclopedia of Type Strains, Phase III (KMG-III): the genomes of soil and plant-associated and newly described type strains.</title>
        <authorList>
            <person name="Whitman W."/>
        </authorList>
    </citation>
    <scope>NUCLEOTIDE SEQUENCE [LARGE SCALE GENOMIC DNA]</scope>
    <source>
        <strain evidence="7 8">MA101b</strain>
    </source>
</reference>
<sequence length="361" mass="38539">MTASDRAEQNLILRCPEPLNAETPPDKLITSFLTPQANFYIRSHGPTPELADDHRIALDGLVDRPRSYTVAELQTAFATRTVTATMQCAGNRRAHLQDVEKTSGDPWDVGAIGNAAWTGVALCDVLAAAGIQDGASFVGTTGADDVDVDGETAPFGASISIAKALEPDVLIAWGMNGEVLAPEHGAPLRLVVPGYAGVRSAKWLTRIEVRDRPSDAPIQAKDYKLFPASVAKEDADWDRGLTIEEMPLNAAICAPVDGAHIGAGACEIAGYAVAFGRAVSRVEVSVNDGTDWLQAELTSQPDSPWSWTQWHVTVDLSPGLHVLVVRAVDGAGQMQPERPEAIWNFAGYLSTAWHRITVTAG</sequence>
<dbReference type="InterPro" id="IPR008335">
    <property type="entry name" value="Mopterin_OxRdtase_euk"/>
</dbReference>
<dbReference type="PANTHER" id="PTHR19372:SF7">
    <property type="entry name" value="SULFITE OXIDASE, MITOCHONDRIAL"/>
    <property type="match status" value="1"/>
</dbReference>
<dbReference type="InterPro" id="IPR000572">
    <property type="entry name" value="OxRdtase_Mopterin-bd_dom"/>
</dbReference>
<dbReference type="RefSeq" id="WP_043150693.1">
    <property type="nucleotide sequence ID" value="NZ_QAOG01000007.1"/>
</dbReference>
<keyword evidence="4" id="KW-0560">Oxidoreductase</keyword>
<feature type="domain" description="Oxidoreductase molybdopterin-binding" evidence="5">
    <location>
        <begin position="44"/>
        <end position="216"/>
    </location>
</feature>
<dbReference type="Gene3D" id="3.90.420.10">
    <property type="entry name" value="Oxidoreductase, molybdopterin-binding domain"/>
    <property type="match status" value="1"/>
</dbReference>
<dbReference type="Pfam" id="PF03404">
    <property type="entry name" value="Mo-co_dimer"/>
    <property type="match status" value="1"/>
</dbReference>
<evidence type="ECO:0000259" key="5">
    <source>
        <dbReference type="Pfam" id="PF00174"/>
    </source>
</evidence>
<gene>
    <name evidence="7" type="ORF">C8J26_3664</name>
</gene>
<dbReference type="Gene3D" id="2.60.40.650">
    <property type="match status" value="1"/>
</dbReference>
<dbReference type="GO" id="GO:0030151">
    <property type="term" value="F:molybdenum ion binding"/>
    <property type="evidence" value="ECO:0007669"/>
    <property type="project" value="InterPro"/>
</dbReference>
<dbReference type="SUPFAM" id="SSF56524">
    <property type="entry name" value="Oxidoreductase molybdopterin-binding domain"/>
    <property type="match status" value="1"/>
</dbReference>
<keyword evidence="8" id="KW-1185">Reference proteome</keyword>
<dbReference type="AlphaFoldDB" id="A0A2T5GHJ9"/>
<evidence type="ECO:0000313" key="8">
    <source>
        <dbReference type="Proteomes" id="UP000244189"/>
    </source>
</evidence>
<dbReference type="GO" id="GO:0043546">
    <property type="term" value="F:molybdopterin cofactor binding"/>
    <property type="evidence" value="ECO:0007669"/>
    <property type="project" value="TreeGrafter"/>
</dbReference>
<keyword evidence="3" id="KW-0479">Metal-binding</keyword>
<organism evidence="7 8">
    <name type="scientific">Sphingomonas aurantiaca</name>
    <dbReference type="NCBI Taxonomy" id="185949"/>
    <lineage>
        <taxon>Bacteria</taxon>
        <taxon>Pseudomonadati</taxon>
        <taxon>Pseudomonadota</taxon>
        <taxon>Alphaproteobacteria</taxon>
        <taxon>Sphingomonadales</taxon>
        <taxon>Sphingomonadaceae</taxon>
        <taxon>Sphingomonas</taxon>
    </lineage>
</organism>
<dbReference type="GO" id="GO:0020037">
    <property type="term" value="F:heme binding"/>
    <property type="evidence" value="ECO:0007669"/>
    <property type="project" value="TreeGrafter"/>
</dbReference>
<dbReference type="InterPro" id="IPR014756">
    <property type="entry name" value="Ig_E-set"/>
</dbReference>
<dbReference type="CDD" id="cd02110">
    <property type="entry name" value="SO_family_Moco_dimer"/>
    <property type="match status" value="1"/>
</dbReference>
<dbReference type="PANTHER" id="PTHR19372">
    <property type="entry name" value="SULFITE REDUCTASE"/>
    <property type="match status" value="1"/>
</dbReference>
<dbReference type="Proteomes" id="UP000244189">
    <property type="component" value="Unassembled WGS sequence"/>
</dbReference>
<dbReference type="InterPro" id="IPR036374">
    <property type="entry name" value="OxRdtase_Mopterin-bd_sf"/>
</dbReference>
<keyword evidence="2" id="KW-0500">Molybdenum</keyword>
<dbReference type="GO" id="GO:0008482">
    <property type="term" value="F:sulfite oxidase activity"/>
    <property type="evidence" value="ECO:0007669"/>
    <property type="project" value="TreeGrafter"/>
</dbReference>
<comment type="caution">
    <text evidence="7">The sequence shown here is derived from an EMBL/GenBank/DDBJ whole genome shotgun (WGS) entry which is preliminary data.</text>
</comment>
<name>A0A2T5GHJ9_9SPHN</name>
<dbReference type="InterPro" id="IPR005066">
    <property type="entry name" value="MoCF_OxRdtse_dimer"/>
</dbReference>
<evidence type="ECO:0000256" key="1">
    <source>
        <dbReference type="ARBA" id="ARBA00001924"/>
    </source>
</evidence>
<evidence type="ECO:0000256" key="4">
    <source>
        <dbReference type="ARBA" id="ARBA00023002"/>
    </source>
</evidence>
<feature type="domain" description="Moybdenum cofactor oxidoreductase dimerisation" evidence="6">
    <location>
        <begin position="243"/>
        <end position="359"/>
    </location>
</feature>
<dbReference type="EMBL" id="QAOG01000007">
    <property type="protein sequence ID" value="PTQ58793.1"/>
    <property type="molecule type" value="Genomic_DNA"/>
</dbReference>
<accession>A0A2T5GHJ9</accession>
<evidence type="ECO:0000313" key="7">
    <source>
        <dbReference type="EMBL" id="PTQ58793.1"/>
    </source>
</evidence>
<protein>
    <submittedName>
        <fullName evidence="7">Sulfite oxidase</fullName>
    </submittedName>
</protein>